<protein>
    <submittedName>
        <fullName evidence="5">3'-5' exonuclease</fullName>
    </submittedName>
</protein>
<dbReference type="InterPro" id="IPR036397">
    <property type="entry name" value="RNaseH_sf"/>
</dbReference>
<sequence length="201" mass="21999">MQFPAPAAGTPLDDLRLLAVDMEATDIDPRRGRIVSIGWVPVEGRTISLTGARYFVVQGTDVGESATIHGITDSEAASGVPEEEAIGALLQALQGRVLLAHFAELERSYLETAVLAHCGKKLRLPVADTFALERRHMEKMGTYPRGEDLRLATVRRRYGLPEYRNHNALTDALACAELYLAVTAQSRGRTWGSLPDTTRSK</sequence>
<dbReference type="KEGG" id="cik:H0194_10520"/>
<dbReference type="Pfam" id="PF00929">
    <property type="entry name" value="RNase_T"/>
    <property type="match status" value="1"/>
</dbReference>
<dbReference type="GO" id="GO:0003676">
    <property type="term" value="F:nucleic acid binding"/>
    <property type="evidence" value="ECO:0007669"/>
    <property type="project" value="InterPro"/>
</dbReference>
<evidence type="ECO:0000313" key="5">
    <source>
        <dbReference type="EMBL" id="QNE89445.1"/>
    </source>
</evidence>
<proteinExistence type="predicted"/>
<dbReference type="Gene3D" id="3.30.420.10">
    <property type="entry name" value="Ribonuclease H-like superfamily/Ribonuclease H"/>
    <property type="match status" value="1"/>
</dbReference>
<evidence type="ECO:0000256" key="2">
    <source>
        <dbReference type="ARBA" id="ARBA00022801"/>
    </source>
</evidence>
<keyword evidence="3 5" id="KW-0269">Exonuclease</keyword>
<dbReference type="GO" id="GO:0005829">
    <property type="term" value="C:cytosol"/>
    <property type="evidence" value="ECO:0007669"/>
    <property type="project" value="TreeGrafter"/>
</dbReference>
<dbReference type="SMART" id="SM00479">
    <property type="entry name" value="EXOIII"/>
    <property type="match status" value="1"/>
</dbReference>
<name>A0A7G7CPC9_9CORY</name>
<feature type="domain" description="Exonuclease" evidence="4">
    <location>
        <begin position="16"/>
        <end position="188"/>
    </location>
</feature>
<reference evidence="5 6" key="1">
    <citation type="submission" date="2020-07" db="EMBL/GenBank/DDBJ databases">
        <title>Complete genome and description of Corynebacterium incognita strain Marseille-Q3630 sp. nov.</title>
        <authorList>
            <person name="Boxberger M."/>
        </authorList>
    </citation>
    <scope>NUCLEOTIDE SEQUENCE [LARGE SCALE GENOMIC DNA]</scope>
    <source>
        <strain evidence="5 6">Marseille-Q3630</strain>
    </source>
</reference>
<dbReference type="CDD" id="cd06127">
    <property type="entry name" value="DEDDh"/>
    <property type="match status" value="1"/>
</dbReference>
<dbReference type="PANTHER" id="PTHR30231:SF4">
    <property type="entry name" value="PROTEIN NEN2"/>
    <property type="match status" value="1"/>
</dbReference>
<dbReference type="Proteomes" id="UP000515743">
    <property type="component" value="Chromosome"/>
</dbReference>
<organism evidence="5 6">
    <name type="scientific">Corynebacterium incognita</name>
    <dbReference type="NCBI Taxonomy" id="2754725"/>
    <lineage>
        <taxon>Bacteria</taxon>
        <taxon>Bacillati</taxon>
        <taxon>Actinomycetota</taxon>
        <taxon>Actinomycetes</taxon>
        <taxon>Mycobacteriales</taxon>
        <taxon>Corynebacteriaceae</taxon>
        <taxon>Corynebacterium</taxon>
    </lineage>
</organism>
<dbReference type="InterPro" id="IPR013520">
    <property type="entry name" value="Ribonucl_H"/>
</dbReference>
<keyword evidence="1" id="KW-0540">Nuclease</keyword>
<keyword evidence="2" id="KW-0378">Hydrolase</keyword>
<evidence type="ECO:0000256" key="1">
    <source>
        <dbReference type="ARBA" id="ARBA00022722"/>
    </source>
</evidence>
<accession>A0A7G7CPC9</accession>
<dbReference type="PANTHER" id="PTHR30231">
    <property type="entry name" value="DNA POLYMERASE III SUBUNIT EPSILON"/>
    <property type="match status" value="1"/>
</dbReference>
<dbReference type="SUPFAM" id="SSF53098">
    <property type="entry name" value="Ribonuclease H-like"/>
    <property type="match status" value="1"/>
</dbReference>
<dbReference type="AlphaFoldDB" id="A0A7G7CPC9"/>
<gene>
    <name evidence="5" type="ORF">H0194_10520</name>
</gene>
<dbReference type="InterPro" id="IPR012337">
    <property type="entry name" value="RNaseH-like_sf"/>
</dbReference>
<evidence type="ECO:0000256" key="3">
    <source>
        <dbReference type="ARBA" id="ARBA00022839"/>
    </source>
</evidence>
<dbReference type="EMBL" id="CP059404">
    <property type="protein sequence ID" value="QNE89445.1"/>
    <property type="molecule type" value="Genomic_DNA"/>
</dbReference>
<dbReference type="RefSeq" id="WP_185175819.1">
    <property type="nucleotide sequence ID" value="NZ_CP059404.1"/>
</dbReference>
<evidence type="ECO:0000313" key="6">
    <source>
        <dbReference type="Proteomes" id="UP000515743"/>
    </source>
</evidence>
<dbReference type="GO" id="GO:0008408">
    <property type="term" value="F:3'-5' exonuclease activity"/>
    <property type="evidence" value="ECO:0007669"/>
    <property type="project" value="TreeGrafter"/>
</dbReference>
<evidence type="ECO:0000259" key="4">
    <source>
        <dbReference type="SMART" id="SM00479"/>
    </source>
</evidence>
<keyword evidence="6" id="KW-1185">Reference proteome</keyword>